<dbReference type="PANTHER" id="PTHR46285:SF7">
    <property type="entry name" value="OS06G0238900 PROTEIN"/>
    <property type="match status" value="1"/>
</dbReference>
<organism evidence="7 8">
    <name type="scientific">Coptis chinensis</name>
    <dbReference type="NCBI Taxonomy" id="261450"/>
    <lineage>
        <taxon>Eukaryota</taxon>
        <taxon>Viridiplantae</taxon>
        <taxon>Streptophyta</taxon>
        <taxon>Embryophyta</taxon>
        <taxon>Tracheophyta</taxon>
        <taxon>Spermatophyta</taxon>
        <taxon>Magnoliopsida</taxon>
        <taxon>Ranunculales</taxon>
        <taxon>Ranunculaceae</taxon>
        <taxon>Coptidoideae</taxon>
        <taxon>Coptis</taxon>
    </lineage>
</organism>
<comment type="caution">
    <text evidence="7">The sequence shown here is derived from an EMBL/GenBank/DDBJ whole genome shotgun (WGS) entry which is preliminary data.</text>
</comment>
<accession>A0A835MGX8</accession>
<feature type="transmembrane region" description="Helical" evidence="6">
    <location>
        <begin position="246"/>
        <end position="266"/>
    </location>
</feature>
<dbReference type="EMBL" id="JADFTS010000001">
    <property type="protein sequence ID" value="KAF9623336.1"/>
    <property type="molecule type" value="Genomic_DNA"/>
</dbReference>
<dbReference type="GO" id="GO:0016020">
    <property type="term" value="C:membrane"/>
    <property type="evidence" value="ECO:0007669"/>
    <property type="project" value="UniProtKB-SubCell"/>
</dbReference>
<dbReference type="InterPro" id="IPR006904">
    <property type="entry name" value="DUF716"/>
</dbReference>
<comment type="similarity">
    <text evidence="2">Belongs to the TMEM45 family.</text>
</comment>
<evidence type="ECO:0000256" key="6">
    <source>
        <dbReference type="SAM" id="Phobius"/>
    </source>
</evidence>
<protein>
    <submittedName>
        <fullName evidence="7">Uncharacterized protein</fullName>
    </submittedName>
</protein>
<dbReference type="AlphaFoldDB" id="A0A835MGX8"/>
<dbReference type="Proteomes" id="UP000631114">
    <property type="component" value="Unassembled WGS sequence"/>
</dbReference>
<dbReference type="PANTHER" id="PTHR46285">
    <property type="entry name" value="PROTEINASE INHIBITOR I4, SERPIN (DUF716)-RELATED"/>
    <property type="match status" value="1"/>
</dbReference>
<evidence type="ECO:0000256" key="1">
    <source>
        <dbReference type="ARBA" id="ARBA00004141"/>
    </source>
</evidence>
<gene>
    <name evidence="7" type="ORF">IFM89_000825</name>
</gene>
<evidence type="ECO:0000313" key="8">
    <source>
        <dbReference type="Proteomes" id="UP000631114"/>
    </source>
</evidence>
<evidence type="ECO:0000313" key="7">
    <source>
        <dbReference type="EMBL" id="KAF9623336.1"/>
    </source>
</evidence>
<keyword evidence="4 6" id="KW-1133">Transmembrane helix</keyword>
<evidence type="ECO:0000256" key="5">
    <source>
        <dbReference type="ARBA" id="ARBA00023136"/>
    </source>
</evidence>
<feature type="transmembrane region" description="Helical" evidence="6">
    <location>
        <begin position="155"/>
        <end position="172"/>
    </location>
</feature>
<feature type="transmembrane region" description="Helical" evidence="6">
    <location>
        <begin position="192"/>
        <end position="212"/>
    </location>
</feature>
<reference evidence="7 8" key="1">
    <citation type="submission" date="2020-10" db="EMBL/GenBank/DDBJ databases">
        <title>The Coptis chinensis genome and diversification of protoberbering-type alkaloids.</title>
        <authorList>
            <person name="Wang B."/>
            <person name="Shu S."/>
            <person name="Song C."/>
            <person name="Liu Y."/>
        </authorList>
    </citation>
    <scope>NUCLEOTIDE SEQUENCE [LARGE SCALE GENOMIC DNA]</scope>
    <source>
        <strain evidence="7">HL-2020</strain>
        <tissue evidence="7">Leaf</tissue>
    </source>
</reference>
<evidence type="ECO:0000256" key="4">
    <source>
        <dbReference type="ARBA" id="ARBA00022989"/>
    </source>
</evidence>
<proteinExistence type="inferred from homology"/>
<name>A0A835MGX8_9MAGN</name>
<dbReference type="Pfam" id="PF04819">
    <property type="entry name" value="DUF716"/>
    <property type="match status" value="1"/>
</dbReference>
<dbReference type="OrthoDB" id="551896at2759"/>
<keyword evidence="5 6" id="KW-0472">Membrane</keyword>
<evidence type="ECO:0000256" key="3">
    <source>
        <dbReference type="ARBA" id="ARBA00022692"/>
    </source>
</evidence>
<feature type="transmembrane region" description="Helical" evidence="6">
    <location>
        <begin position="125"/>
        <end position="143"/>
    </location>
</feature>
<feature type="transmembrane region" description="Helical" evidence="6">
    <location>
        <begin position="94"/>
        <end position="119"/>
    </location>
</feature>
<keyword evidence="3 6" id="KW-0812">Transmembrane</keyword>
<evidence type="ECO:0000256" key="2">
    <source>
        <dbReference type="ARBA" id="ARBA00006948"/>
    </source>
</evidence>
<feature type="transmembrane region" description="Helical" evidence="6">
    <location>
        <begin position="58"/>
        <end position="82"/>
    </location>
</feature>
<keyword evidence="8" id="KW-1185">Reference proteome</keyword>
<comment type="subcellular location">
    <subcellularLocation>
        <location evidence="1">Membrane</location>
        <topology evidence="1">Multi-pass membrane protein</topology>
    </subcellularLocation>
</comment>
<sequence length="327" mass="36717">MGLFTYCLAGGALILLGAWETLFLSYTTLHPSSSSSPLSPPNPTIKRRKNGQPFFISVRFIGIALFTFCFIFDSLVSLVDAYNSKDRVGFALQLEIIAIACLFLMYAVFGLLFVSTSFFTVPYSMLNLIVLFAFGQEFMHFYLQRKDPDGMENRYFDLLLVPIMVCMFSTVLEMSGWYNKSNLPVLSRGVGLIFQGTWFVQMGFSFYTNAIAQGCSLVEKSRGNFTVLCKGHMANHRGRAVATLQFNCHLAFMVMVIVAVYSFVAYKYGLADDYLNYKPLNAELRHLDHQGQFTLDSDDEIVVEENGMKAKDLQILPVSGVNGFGDH</sequence>